<dbReference type="PANTHER" id="PTHR30400">
    <property type="entry name" value="MONOFUNCTIONAL BIOSYNTHETIC PEPTIDOGLYCAN TRANSGLYCOSYLASE"/>
    <property type="match status" value="1"/>
</dbReference>
<accession>A0A831ZZ02</accession>
<dbReference type="GO" id="GO:0016763">
    <property type="term" value="F:pentosyltransferase activity"/>
    <property type="evidence" value="ECO:0007669"/>
    <property type="project" value="InterPro"/>
</dbReference>
<dbReference type="EMBL" id="DSTK01000031">
    <property type="protein sequence ID" value="HFK97652.1"/>
    <property type="molecule type" value="Genomic_DNA"/>
</dbReference>
<dbReference type="SUPFAM" id="SSF53955">
    <property type="entry name" value="Lysozyme-like"/>
    <property type="match status" value="1"/>
</dbReference>
<evidence type="ECO:0000256" key="11">
    <source>
        <dbReference type="SAM" id="MobiDB-lite"/>
    </source>
</evidence>
<dbReference type="Pfam" id="PF00912">
    <property type="entry name" value="Transgly"/>
    <property type="match status" value="1"/>
</dbReference>
<evidence type="ECO:0000256" key="8">
    <source>
        <dbReference type="ARBA" id="ARBA00022989"/>
    </source>
</evidence>
<keyword evidence="5" id="KW-0812">Transmembrane</keyword>
<dbReference type="GO" id="GO:0008360">
    <property type="term" value="P:regulation of cell shape"/>
    <property type="evidence" value="ECO:0007669"/>
    <property type="project" value="UniProtKB-KW"/>
</dbReference>
<evidence type="ECO:0000256" key="10">
    <source>
        <dbReference type="ARBA" id="ARBA00023316"/>
    </source>
</evidence>
<keyword evidence="4" id="KW-0808">Transferase</keyword>
<evidence type="ECO:0000256" key="6">
    <source>
        <dbReference type="ARBA" id="ARBA00022960"/>
    </source>
</evidence>
<keyword evidence="6" id="KW-0133">Cell shape</keyword>
<dbReference type="GO" id="GO:0071555">
    <property type="term" value="P:cell wall organization"/>
    <property type="evidence" value="ECO:0007669"/>
    <property type="project" value="UniProtKB-KW"/>
</dbReference>
<proteinExistence type="predicted"/>
<organism evidence="13">
    <name type="scientific">Desulfacinum infernum</name>
    <dbReference type="NCBI Taxonomy" id="35837"/>
    <lineage>
        <taxon>Bacteria</taxon>
        <taxon>Pseudomonadati</taxon>
        <taxon>Thermodesulfobacteriota</taxon>
        <taxon>Syntrophobacteria</taxon>
        <taxon>Syntrophobacterales</taxon>
        <taxon>Syntrophobacteraceae</taxon>
        <taxon>Desulfacinum</taxon>
    </lineage>
</organism>
<evidence type="ECO:0000256" key="5">
    <source>
        <dbReference type="ARBA" id="ARBA00022692"/>
    </source>
</evidence>
<keyword evidence="3" id="KW-0328">Glycosyltransferase</keyword>
<dbReference type="Gene3D" id="1.10.3810.10">
    <property type="entry name" value="Biosynthetic peptidoglycan transglycosylase-like"/>
    <property type="match status" value="1"/>
</dbReference>
<dbReference type="InterPro" id="IPR001264">
    <property type="entry name" value="Glyco_trans_51"/>
</dbReference>
<keyword evidence="1" id="KW-1003">Cell membrane</keyword>
<evidence type="ECO:0000259" key="12">
    <source>
        <dbReference type="Pfam" id="PF00912"/>
    </source>
</evidence>
<feature type="domain" description="Glycosyl transferase family 51" evidence="12">
    <location>
        <begin position="5"/>
        <end position="96"/>
    </location>
</feature>
<keyword evidence="2" id="KW-0997">Cell inner membrane</keyword>
<evidence type="ECO:0000256" key="7">
    <source>
        <dbReference type="ARBA" id="ARBA00022984"/>
    </source>
</evidence>
<comment type="caution">
    <text evidence="13">The sequence shown here is derived from an EMBL/GenBank/DDBJ whole genome shotgun (WGS) entry which is preliminary data.</text>
</comment>
<dbReference type="AlphaFoldDB" id="A0A831ZZ02"/>
<dbReference type="GO" id="GO:0009274">
    <property type="term" value="C:peptidoglycan-based cell wall"/>
    <property type="evidence" value="ECO:0007669"/>
    <property type="project" value="InterPro"/>
</dbReference>
<keyword evidence="9" id="KW-0472">Membrane</keyword>
<gene>
    <name evidence="13" type="ORF">ENS06_10085</name>
</gene>
<dbReference type="GO" id="GO:0016020">
    <property type="term" value="C:membrane"/>
    <property type="evidence" value="ECO:0007669"/>
    <property type="project" value="InterPro"/>
</dbReference>
<feature type="region of interest" description="Disordered" evidence="11">
    <location>
        <begin position="152"/>
        <end position="176"/>
    </location>
</feature>
<protein>
    <recommendedName>
        <fullName evidence="12">Glycosyl transferase family 51 domain-containing protein</fullName>
    </recommendedName>
</protein>
<evidence type="ECO:0000313" key="13">
    <source>
        <dbReference type="EMBL" id="HFK97652.1"/>
    </source>
</evidence>
<name>A0A831ZZ02_9BACT</name>
<sequence length="176" mass="19001">MNGLRKALEAFVTVLLETLWSKRRILEVYVNTAQMGPRIFGVGAAARIFFGTTPDRLTKRQAALLAAVLPNPHRFSAAKPSPYVKKRAAWILRQMELLGGASALKSLWHARKAHPFQRTAMAFSCVPANASVLEPPLRVLFPGHCGGPSVPQGAVPIGLSRPHPLPRSGPSPEDGA</sequence>
<dbReference type="PANTHER" id="PTHR30400:SF0">
    <property type="entry name" value="BIOSYNTHETIC PEPTIDOGLYCAN TRANSGLYCOSYLASE"/>
    <property type="match status" value="1"/>
</dbReference>
<keyword evidence="7" id="KW-0573">Peptidoglycan synthesis</keyword>
<keyword evidence="10" id="KW-0961">Cell wall biogenesis/degradation</keyword>
<evidence type="ECO:0000256" key="9">
    <source>
        <dbReference type="ARBA" id="ARBA00023136"/>
    </source>
</evidence>
<dbReference type="GO" id="GO:0009252">
    <property type="term" value="P:peptidoglycan biosynthetic process"/>
    <property type="evidence" value="ECO:0007669"/>
    <property type="project" value="UniProtKB-KW"/>
</dbReference>
<evidence type="ECO:0000256" key="4">
    <source>
        <dbReference type="ARBA" id="ARBA00022679"/>
    </source>
</evidence>
<dbReference type="InterPro" id="IPR036950">
    <property type="entry name" value="PBP_transglycosylase"/>
</dbReference>
<evidence type="ECO:0000256" key="2">
    <source>
        <dbReference type="ARBA" id="ARBA00022519"/>
    </source>
</evidence>
<dbReference type="InterPro" id="IPR023346">
    <property type="entry name" value="Lysozyme-like_dom_sf"/>
</dbReference>
<evidence type="ECO:0000256" key="3">
    <source>
        <dbReference type="ARBA" id="ARBA00022676"/>
    </source>
</evidence>
<evidence type="ECO:0000256" key="1">
    <source>
        <dbReference type="ARBA" id="ARBA00022475"/>
    </source>
</evidence>
<keyword evidence="8" id="KW-1133">Transmembrane helix</keyword>
<reference evidence="13" key="1">
    <citation type="journal article" date="2020" name="mSystems">
        <title>Genome- and Community-Level Interaction Insights into Carbon Utilization and Element Cycling Functions of Hydrothermarchaeota in Hydrothermal Sediment.</title>
        <authorList>
            <person name="Zhou Z."/>
            <person name="Liu Y."/>
            <person name="Xu W."/>
            <person name="Pan J."/>
            <person name="Luo Z.H."/>
            <person name="Li M."/>
        </authorList>
    </citation>
    <scope>NUCLEOTIDE SEQUENCE [LARGE SCALE GENOMIC DNA]</scope>
    <source>
        <strain evidence="13">SpSt-456</strain>
    </source>
</reference>
<dbReference type="InterPro" id="IPR011812">
    <property type="entry name" value="Pep_trsgly"/>
</dbReference>